<evidence type="ECO:0000256" key="5">
    <source>
        <dbReference type="ARBA" id="ARBA00023136"/>
    </source>
</evidence>
<dbReference type="OrthoDB" id="5296638at2"/>
<reference evidence="8" key="1">
    <citation type="journal article" date="2004" name="Environ. Microbiol.">
        <title>The genome of Desulfotalea psychrophila, a sulfate-reducing bacterium from permanently cold Arctic sediments.</title>
        <authorList>
            <person name="Rabus R."/>
            <person name="Ruepp A."/>
            <person name="Frickey T."/>
            <person name="Rattei T."/>
            <person name="Fartmann B."/>
            <person name="Stark M."/>
            <person name="Bauer M."/>
            <person name="Zibat A."/>
            <person name="Lombardot T."/>
            <person name="Becker I."/>
            <person name="Amann J."/>
            <person name="Gellner K."/>
            <person name="Teeling H."/>
            <person name="Leuschner W.D."/>
            <person name="Gloeckner F.-O."/>
            <person name="Lupas A.N."/>
            <person name="Amann R."/>
            <person name="Klenk H.-P."/>
        </authorList>
    </citation>
    <scope>NUCLEOTIDE SEQUENCE [LARGE SCALE GENOMIC DNA]</scope>
    <source>
        <strain evidence="8">DSM 12343 / LSv54</strain>
    </source>
</reference>
<dbReference type="HOGENOM" id="CLU_1545167_0_0_7"/>
<keyword evidence="5 6" id="KW-0472">Membrane</keyword>
<accession>Q6AN77</accession>
<dbReference type="InterPro" id="IPR012902">
    <property type="entry name" value="N_methyl_site"/>
</dbReference>
<evidence type="ECO:0000313" key="8">
    <source>
        <dbReference type="Proteomes" id="UP000000602"/>
    </source>
</evidence>
<dbReference type="EMBL" id="CR522870">
    <property type="protein sequence ID" value="CAG36197.1"/>
    <property type="molecule type" value="Genomic_DNA"/>
</dbReference>
<keyword evidence="3 6" id="KW-0812">Transmembrane</keyword>
<dbReference type="RefSeq" id="WP_011188709.1">
    <property type="nucleotide sequence ID" value="NC_006138.1"/>
</dbReference>
<proteinExistence type="predicted"/>
<dbReference type="Pfam" id="PF07963">
    <property type="entry name" value="N_methyl"/>
    <property type="match status" value="1"/>
</dbReference>
<dbReference type="GO" id="GO:0015627">
    <property type="term" value="C:type II protein secretion system complex"/>
    <property type="evidence" value="ECO:0007669"/>
    <property type="project" value="InterPro"/>
</dbReference>
<evidence type="ECO:0000256" key="2">
    <source>
        <dbReference type="ARBA" id="ARBA00022481"/>
    </source>
</evidence>
<evidence type="ECO:0000256" key="1">
    <source>
        <dbReference type="ARBA" id="ARBA00004167"/>
    </source>
</evidence>
<name>Q6AN77_DESPS</name>
<comment type="subcellular location">
    <subcellularLocation>
        <location evidence="1">Membrane</location>
        <topology evidence="1">Single-pass membrane protein</topology>
    </subcellularLocation>
</comment>
<evidence type="ECO:0000256" key="6">
    <source>
        <dbReference type="SAM" id="Phobius"/>
    </source>
</evidence>
<dbReference type="GO" id="GO:0016020">
    <property type="term" value="C:membrane"/>
    <property type="evidence" value="ECO:0007669"/>
    <property type="project" value="UniProtKB-SubCell"/>
</dbReference>
<dbReference type="PRINTS" id="PR00885">
    <property type="entry name" value="BCTERIALGSPH"/>
</dbReference>
<feature type="transmembrane region" description="Helical" evidence="6">
    <location>
        <begin position="12"/>
        <end position="34"/>
    </location>
</feature>
<dbReference type="NCBIfam" id="TIGR02532">
    <property type="entry name" value="IV_pilin_GFxxxE"/>
    <property type="match status" value="1"/>
</dbReference>
<dbReference type="eggNOG" id="COG4969">
    <property type="taxonomic scope" value="Bacteria"/>
</dbReference>
<dbReference type="Proteomes" id="UP000000602">
    <property type="component" value="Chromosome"/>
</dbReference>
<keyword evidence="2" id="KW-0488">Methylation</keyword>
<dbReference type="PROSITE" id="PS00409">
    <property type="entry name" value="PROKAR_NTER_METHYL"/>
    <property type="match status" value="1"/>
</dbReference>
<dbReference type="STRING" id="177439.DP1468"/>
<evidence type="ECO:0000256" key="4">
    <source>
        <dbReference type="ARBA" id="ARBA00022989"/>
    </source>
</evidence>
<protein>
    <submittedName>
        <fullName evidence="7">Related to fimbrial biogenesis protein FimU</fullName>
    </submittedName>
</protein>
<keyword evidence="8" id="KW-1185">Reference proteome</keyword>
<sequence length="173" mass="19098">MARTLSRNRERGFTLLELMIVIVLVGIMATFSLASYQKMTQAKNIENDLSKITRFIKAGRVWAFTHKQEVTVSLLKEGTSGDKHTTIVSRWDDAGTGTDTQKEVVLNYIYASNYGSDSFSITSRGNLANGHIRLLADNRETALSNPAATGDCITINNIRVRQGKYDGTSCTAE</sequence>
<evidence type="ECO:0000313" key="7">
    <source>
        <dbReference type="EMBL" id="CAG36197.1"/>
    </source>
</evidence>
<dbReference type="SUPFAM" id="SSF54523">
    <property type="entry name" value="Pili subunits"/>
    <property type="match status" value="1"/>
</dbReference>
<dbReference type="InterPro" id="IPR002416">
    <property type="entry name" value="T2SS_protein-GspH"/>
</dbReference>
<dbReference type="InterPro" id="IPR045584">
    <property type="entry name" value="Pilin-like"/>
</dbReference>
<dbReference type="Gene3D" id="3.30.700.10">
    <property type="entry name" value="Glycoprotein, Type 4 Pilin"/>
    <property type="match status" value="1"/>
</dbReference>
<evidence type="ECO:0000256" key="3">
    <source>
        <dbReference type="ARBA" id="ARBA00022692"/>
    </source>
</evidence>
<keyword evidence="4 6" id="KW-1133">Transmembrane helix</keyword>
<dbReference type="AlphaFoldDB" id="Q6AN77"/>
<dbReference type="KEGG" id="dps:DP1468"/>
<organism evidence="7 8">
    <name type="scientific">Desulfotalea psychrophila (strain LSv54 / DSM 12343)</name>
    <dbReference type="NCBI Taxonomy" id="177439"/>
    <lineage>
        <taxon>Bacteria</taxon>
        <taxon>Pseudomonadati</taxon>
        <taxon>Thermodesulfobacteriota</taxon>
        <taxon>Desulfobulbia</taxon>
        <taxon>Desulfobulbales</taxon>
        <taxon>Desulfocapsaceae</taxon>
        <taxon>Desulfotalea</taxon>
    </lineage>
</organism>
<dbReference type="GO" id="GO:0015628">
    <property type="term" value="P:protein secretion by the type II secretion system"/>
    <property type="evidence" value="ECO:0007669"/>
    <property type="project" value="InterPro"/>
</dbReference>
<gene>
    <name evidence="7" type="ordered locus">DP1468</name>
</gene>